<feature type="transmembrane region" description="Helical" evidence="1">
    <location>
        <begin position="31"/>
        <end position="55"/>
    </location>
</feature>
<proteinExistence type="predicted"/>
<keyword evidence="3" id="KW-1185">Reference proteome</keyword>
<keyword evidence="1" id="KW-0472">Membrane</keyword>
<name>A0A1M7UH34_9BRAD</name>
<organism evidence="2 3">
    <name type="scientific">Bradyrhizobium erythrophlei</name>
    <dbReference type="NCBI Taxonomy" id="1437360"/>
    <lineage>
        <taxon>Bacteria</taxon>
        <taxon>Pseudomonadati</taxon>
        <taxon>Pseudomonadota</taxon>
        <taxon>Alphaproteobacteria</taxon>
        <taxon>Hyphomicrobiales</taxon>
        <taxon>Nitrobacteraceae</taxon>
        <taxon>Bradyrhizobium</taxon>
    </lineage>
</organism>
<feature type="transmembrane region" description="Helical" evidence="1">
    <location>
        <begin position="236"/>
        <end position="255"/>
    </location>
</feature>
<protein>
    <submittedName>
        <fullName evidence="2">Uncharacterized protein</fullName>
    </submittedName>
</protein>
<feature type="transmembrane region" description="Helical" evidence="1">
    <location>
        <begin position="103"/>
        <end position="124"/>
    </location>
</feature>
<keyword evidence="1" id="KW-0812">Transmembrane</keyword>
<accession>A0A1M7UH34</accession>
<feature type="transmembrane region" description="Helical" evidence="1">
    <location>
        <begin position="335"/>
        <end position="354"/>
    </location>
</feature>
<reference evidence="3" key="1">
    <citation type="submission" date="2016-11" db="EMBL/GenBank/DDBJ databases">
        <authorList>
            <person name="Varghese N."/>
            <person name="Submissions S."/>
        </authorList>
    </citation>
    <scope>NUCLEOTIDE SEQUENCE [LARGE SCALE GENOMIC DNA]</scope>
    <source>
        <strain evidence="3">GAS401</strain>
    </source>
</reference>
<feature type="transmembrane region" description="Helical" evidence="1">
    <location>
        <begin position="158"/>
        <end position="177"/>
    </location>
</feature>
<dbReference type="Proteomes" id="UP000184096">
    <property type="component" value="Chromosome I"/>
</dbReference>
<dbReference type="RefSeq" id="WP_072822017.1">
    <property type="nucleotide sequence ID" value="NZ_LT670849.1"/>
</dbReference>
<evidence type="ECO:0000313" key="2">
    <source>
        <dbReference type="EMBL" id="SHN82323.1"/>
    </source>
</evidence>
<keyword evidence="1" id="KW-1133">Transmembrane helix</keyword>
<feature type="transmembrane region" description="Helical" evidence="1">
    <location>
        <begin position="307"/>
        <end position="326"/>
    </location>
</feature>
<evidence type="ECO:0000313" key="3">
    <source>
        <dbReference type="Proteomes" id="UP000184096"/>
    </source>
</evidence>
<sequence length="680" mass="75546">MNTQPEQWLIAGRRHLSTAIRRIDQSNKRRFFAVIIALTPLIVFTKWFAVLHGIFTYDDLDLIAVVRTVPLGQSLLMMHGDVPLPLCRIFFEVMYSLFGVTEFYWNLYFLLLIGAVNITAVALLAALGTNLIILSLFYLTTISASVWSYTAVGYYSMSIYSQIGLLGLIGVLGIALWRNGGSANYKWLSLAASALPPFIHPSGAYVPVAVAGVAYFTEFAQPGGSRSPFAMFDASLRWLTIGLITILVIFASFFVTVQGHSGPFLSMAHNPLTAAALLRSLYALLTQGMALELLRPLIPRLLSRVDLAAQGVAALILTCVLVVISLRKLEGPQRWNYLALLVPALANIVVVSFGRRLTGVEEVVNTLGKYNSFSYLWFAISTFYLVGCLASKIPWRWQRIAAAAALTLAAVLFVAYARQANRYATEAVARTRQMNDLLATFGDYAAQTAPRPLRIPTLDGAFIFPDHRLLAFYNLVSYRPFFKSFDTRLTLLRNAAMQQRGLDDATLVSSLRQATDPEFLQAMTKDERLRALYFGGVELEPSPNLLSGGEPLSLVESRLEQADVIHRDVHSISFATRGGATLMLRKDEWDPEQDHVLSMHVDASPDTPRPDGKAVLIVSFEGRLPISYEPNSLSWAPDVHELSVDLLQLYSYSLNDRVSNLILRFPRAGRYSVSNIRFAR</sequence>
<feature type="transmembrane region" description="Helical" evidence="1">
    <location>
        <begin position="400"/>
        <end position="417"/>
    </location>
</feature>
<feature type="transmembrane region" description="Helical" evidence="1">
    <location>
        <begin position="374"/>
        <end position="393"/>
    </location>
</feature>
<gene>
    <name evidence="2" type="ORF">SAMN05444170_5077</name>
</gene>
<feature type="transmembrane region" description="Helical" evidence="1">
    <location>
        <begin position="131"/>
        <end position="152"/>
    </location>
</feature>
<dbReference type="EMBL" id="LT670849">
    <property type="protein sequence ID" value="SHN82323.1"/>
    <property type="molecule type" value="Genomic_DNA"/>
</dbReference>
<feature type="transmembrane region" description="Helical" evidence="1">
    <location>
        <begin position="276"/>
        <end position="295"/>
    </location>
</feature>
<evidence type="ECO:0000256" key="1">
    <source>
        <dbReference type="SAM" id="Phobius"/>
    </source>
</evidence>
<dbReference type="AlphaFoldDB" id="A0A1M7UH34"/>